<name>A0AAD7HUK6_9AGAR</name>
<protein>
    <submittedName>
        <fullName evidence="2">Uncharacterized protein</fullName>
    </submittedName>
</protein>
<feature type="compositionally biased region" description="Pro residues" evidence="1">
    <location>
        <begin position="254"/>
        <end position="264"/>
    </location>
</feature>
<reference evidence="2" key="1">
    <citation type="submission" date="2023-03" db="EMBL/GenBank/DDBJ databases">
        <title>Massive genome expansion in bonnet fungi (Mycena s.s.) driven by repeated elements and novel gene families across ecological guilds.</title>
        <authorList>
            <consortium name="Lawrence Berkeley National Laboratory"/>
            <person name="Harder C.B."/>
            <person name="Miyauchi S."/>
            <person name="Viragh M."/>
            <person name="Kuo A."/>
            <person name="Thoen E."/>
            <person name="Andreopoulos B."/>
            <person name="Lu D."/>
            <person name="Skrede I."/>
            <person name="Drula E."/>
            <person name="Henrissat B."/>
            <person name="Morin E."/>
            <person name="Kohler A."/>
            <person name="Barry K."/>
            <person name="LaButti K."/>
            <person name="Morin E."/>
            <person name="Salamov A."/>
            <person name="Lipzen A."/>
            <person name="Mereny Z."/>
            <person name="Hegedus B."/>
            <person name="Baldrian P."/>
            <person name="Stursova M."/>
            <person name="Weitz H."/>
            <person name="Taylor A."/>
            <person name="Grigoriev I.V."/>
            <person name="Nagy L.G."/>
            <person name="Martin F."/>
            <person name="Kauserud H."/>
        </authorList>
    </citation>
    <scope>NUCLEOTIDE SEQUENCE</scope>
    <source>
        <strain evidence="2">CBHHK182m</strain>
    </source>
</reference>
<sequence>MDDPNFARSILLRFITETGQQYDLDAFKVRDDAVNHLLNIVDVVEGAIARLSETPHTQLPRLVALVHDEKLNWARQRLEELDTLILPCKSSQEGRFIEETAPELSTLPVVYPLGRYEPKSNSELSSLQPGTFTNKTLPERFIRVLIYSRRSQAAIQQRWRAPDLECFSPEDYPGPPNGSSWSDFEYYSPHTDTFVSIGDPIDLLGFGRIVILRAVGLGPLDCLHLQKWQQLAVESCSNDEAHELLPTDTSSPPAAAPSPLPPSSAPSLSPVSPTRTPSSDKLWAELDKEGSDASSPPRPSPPVPLFPPLGPAPKPEQNDVSSPPRPSLPIASSPPFGPAPILSAWSPYPRSSPAVDSPESPCVLAAGPRTSIKRKTLSSPSPVAHLGTKHQKLDNSGGVVGTGDEKELED</sequence>
<comment type="caution">
    <text evidence="2">The sequence shown here is derived from an EMBL/GenBank/DDBJ whole genome shotgun (WGS) entry which is preliminary data.</text>
</comment>
<dbReference type="Proteomes" id="UP001215598">
    <property type="component" value="Unassembled WGS sequence"/>
</dbReference>
<keyword evidence="3" id="KW-1185">Reference proteome</keyword>
<accession>A0AAD7HUK6</accession>
<feature type="compositionally biased region" description="Pro residues" evidence="1">
    <location>
        <begin position="296"/>
        <end position="314"/>
    </location>
</feature>
<gene>
    <name evidence="2" type="ORF">B0H16DRAFT_1470319</name>
</gene>
<organism evidence="2 3">
    <name type="scientific">Mycena metata</name>
    <dbReference type="NCBI Taxonomy" id="1033252"/>
    <lineage>
        <taxon>Eukaryota</taxon>
        <taxon>Fungi</taxon>
        <taxon>Dikarya</taxon>
        <taxon>Basidiomycota</taxon>
        <taxon>Agaricomycotina</taxon>
        <taxon>Agaricomycetes</taxon>
        <taxon>Agaricomycetidae</taxon>
        <taxon>Agaricales</taxon>
        <taxon>Marasmiineae</taxon>
        <taxon>Mycenaceae</taxon>
        <taxon>Mycena</taxon>
    </lineage>
</organism>
<feature type="compositionally biased region" description="Basic and acidic residues" evidence="1">
    <location>
        <begin position="282"/>
        <end position="291"/>
    </location>
</feature>
<dbReference type="EMBL" id="JARKIB010000170">
    <property type="protein sequence ID" value="KAJ7728724.1"/>
    <property type="molecule type" value="Genomic_DNA"/>
</dbReference>
<evidence type="ECO:0000313" key="2">
    <source>
        <dbReference type="EMBL" id="KAJ7728724.1"/>
    </source>
</evidence>
<dbReference type="AlphaFoldDB" id="A0AAD7HUK6"/>
<proteinExistence type="predicted"/>
<evidence type="ECO:0000313" key="3">
    <source>
        <dbReference type="Proteomes" id="UP001215598"/>
    </source>
</evidence>
<feature type="region of interest" description="Disordered" evidence="1">
    <location>
        <begin position="243"/>
        <end position="410"/>
    </location>
</feature>
<evidence type="ECO:0000256" key="1">
    <source>
        <dbReference type="SAM" id="MobiDB-lite"/>
    </source>
</evidence>